<evidence type="ECO:0000256" key="6">
    <source>
        <dbReference type="ARBA" id="ARBA00022806"/>
    </source>
</evidence>
<dbReference type="CDD" id="cd00984">
    <property type="entry name" value="DnaB_C"/>
    <property type="match status" value="1"/>
</dbReference>
<evidence type="ECO:0000259" key="14">
    <source>
        <dbReference type="PROSITE" id="PS51199"/>
    </source>
</evidence>
<evidence type="ECO:0000256" key="3">
    <source>
        <dbReference type="ARBA" id="ARBA00022705"/>
    </source>
</evidence>
<dbReference type="InterPro" id="IPR007694">
    <property type="entry name" value="DNA_helicase_DnaB-like_C"/>
</dbReference>
<dbReference type="EC" id="5.6.2.3" evidence="11 12"/>
<dbReference type="InterPro" id="IPR027417">
    <property type="entry name" value="P-loop_NTPase"/>
</dbReference>
<keyword evidence="4 12" id="KW-0547">Nucleotide-binding</keyword>
<dbReference type="Gene3D" id="1.10.860.10">
    <property type="entry name" value="DNAb Helicase, Chain A"/>
    <property type="match status" value="1"/>
</dbReference>
<keyword evidence="5 12" id="KW-0378">Hydrolase</keyword>
<dbReference type="InterPro" id="IPR036185">
    <property type="entry name" value="DNA_heli_DnaB-like_N_sf"/>
</dbReference>
<comment type="function">
    <text evidence="12">The main replicative DNA helicase, it participates in initiation and elongation during chromosome replication. Travels ahead of the DNA replisome, separating dsDNA into templates for DNA synthesis. A processive ATP-dependent 5'-3' DNA helicase it has DNA-dependent ATPase activity.</text>
</comment>
<dbReference type="PROSITE" id="PS51199">
    <property type="entry name" value="SF4_HELICASE"/>
    <property type="match status" value="1"/>
</dbReference>
<feature type="compositionally biased region" description="Gly residues" evidence="13">
    <location>
        <begin position="490"/>
        <end position="502"/>
    </location>
</feature>
<dbReference type="Pfam" id="PF00772">
    <property type="entry name" value="DnaB"/>
    <property type="match status" value="1"/>
</dbReference>
<protein>
    <recommendedName>
        <fullName evidence="11 12">Replicative DNA helicase</fullName>
        <ecNumber evidence="11 12">5.6.2.3</ecNumber>
    </recommendedName>
</protein>
<dbReference type="GO" id="GO:0004386">
    <property type="term" value="F:helicase activity"/>
    <property type="evidence" value="ECO:0007669"/>
    <property type="project" value="UniProtKB-KW"/>
</dbReference>
<proteinExistence type="inferred from homology"/>
<dbReference type="PANTHER" id="PTHR30153:SF2">
    <property type="entry name" value="REPLICATIVE DNA HELICASE"/>
    <property type="match status" value="1"/>
</dbReference>
<keyword evidence="6 12" id="KW-0347">Helicase</keyword>
<dbReference type="Proteomes" id="UP000765802">
    <property type="component" value="Unassembled WGS sequence"/>
</dbReference>
<dbReference type="SUPFAM" id="SSF52540">
    <property type="entry name" value="P-loop containing nucleoside triphosphate hydrolases"/>
    <property type="match status" value="1"/>
</dbReference>
<feature type="region of interest" description="Disordered" evidence="13">
    <location>
        <begin position="488"/>
        <end position="520"/>
    </location>
</feature>
<dbReference type="RefSeq" id="WP_187256155.1">
    <property type="nucleotide sequence ID" value="NZ_JBHULF010000014.1"/>
</dbReference>
<dbReference type="EMBL" id="MBUA01000012">
    <property type="protein sequence ID" value="MBC6490801.1"/>
    <property type="molecule type" value="Genomic_DNA"/>
</dbReference>
<evidence type="ECO:0000256" key="2">
    <source>
        <dbReference type="ARBA" id="ARBA00022515"/>
    </source>
</evidence>
<reference evidence="15 16" key="1">
    <citation type="submission" date="2016-07" db="EMBL/GenBank/DDBJ databases">
        <title>Genome analysis of Flavihumibacter stibioxidans YS-17.</title>
        <authorList>
            <person name="Shi K."/>
            <person name="Han Y."/>
            <person name="Wang G."/>
        </authorList>
    </citation>
    <scope>NUCLEOTIDE SEQUENCE [LARGE SCALE GENOMIC DNA]</scope>
    <source>
        <strain evidence="15 16">YS-17</strain>
    </source>
</reference>
<evidence type="ECO:0000256" key="7">
    <source>
        <dbReference type="ARBA" id="ARBA00022840"/>
    </source>
</evidence>
<keyword evidence="16" id="KW-1185">Reference proteome</keyword>
<keyword evidence="9" id="KW-0413">Isomerase</keyword>
<dbReference type="SMART" id="SM00382">
    <property type="entry name" value="AAA"/>
    <property type="match status" value="1"/>
</dbReference>
<dbReference type="InterPro" id="IPR007692">
    <property type="entry name" value="DNA_helicase_DnaB"/>
</dbReference>
<keyword evidence="3 12" id="KW-0235">DNA replication</keyword>
<evidence type="ECO:0000256" key="5">
    <source>
        <dbReference type="ARBA" id="ARBA00022801"/>
    </source>
</evidence>
<dbReference type="SUPFAM" id="SSF48024">
    <property type="entry name" value="N-terminal domain of DnaB helicase"/>
    <property type="match status" value="1"/>
</dbReference>
<comment type="caution">
    <text evidence="15">The sequence shown here is derived from an EMBL/GenBank/DDBJ whole genome shotgun (WGS) entry which is preliminary data.</text>
</comment>
<dbReference type="NCBIfam" id="TIGR00665">
    <property type="entry name" value="DnaB"/>
    <property type="match status" value="1"/>
</dbReference>
<name>A0ABR7M6Y7_9BACT</name>
<sequence>MDLTNINKDRKNRRKGTLDLSTMVYGKVPPQAKDLEEAVLGAIMLEKGAFDTVVEILKPECFYTDAHQRIFKAMQGLSQKSQPIDILTVVEELRKREELEMVGGPYYVTKLTNTVVSSANIDAHARIILQKFIQRELIKISGEVISDAYEDSTDVFDLLDQAESKLFEITNNHLRKDYSSIDSVLVQAVQRIEDLRNQTEDISGVPSGFPSIDKVTYGWQKTDLIILAARPAVGKTAFALNLARNAALSPTRPTAVAVFSLEMSAGQLVQRILSAESEIWLEKISRGKMEQHEMEQLYKRGINRLSEAKIFIDDTAALNIFELRAKCRRLKNKHDLGLIIIDYLQLMSGAGGNTNREQEISQISRSLKQLAKELEVPIIALSQLSRAVETRKEGNKMPQLSDLRESGAIEQDADMVMFIYRPEYYDVNSNEHGESVKGETHVRIAKHRNGSLETIKLRAQLHIQKFVDEGVEGEIPAAGGLPGAWKPIAPGGGGPSDGGGYRQIGSRMNDVPFDDDETPF</sequence>
<organism evidence="15 16">
    <name type="scientific">Flavihumibacter stibioxidans</name>
    <dbReference type="NCBI Taxonomy" id="1834163"/>
    <lineage>
        <taxon>Bacteria</taxon>
        <taxon>Pseudomonadati</taxon>
        <taxon>Bacteroidota</taxon>
        <taxon>Chitinophagia</taxon>
        <taxon>Chitinophagales</taxon>
        <taxon>Chitinophagaceae</taxon>
        <taxon>Flavihumibacter</taxon>
    </lineage>
</organism>
<dbReference type="Pfam" id="PF03796">
    <property type="entry name" value="DnaB_C"/>
    <property type="match status" value="1"/>
</dbReference>
<comment type="catalytic activity">
    <reaction evidence="10 12">
        <text>ATP + H2O = ADP + phosphate + H(+)</text>
        <dbReference type="Rhea" id="RHEA:13065"/>
        <dbReference type="ChEBI" id="CHEBI:15377"/>
        <dbReference type="ChEBI" id="CHEBI:15378"/>
        <dbReference type="ChEBI" id="CHEBI:30616"/>
        <dbReference type="ChEBI" id="CHEBI:43474"/>
        <dbReference type="ChEBI" id="CHEBI:456216"/>
        <dbReference type="EC" id="5.6.2.3"/>
    </reaction>
</comment>
<dbReference type="InterPro" id="IPR016136">
    <property type="entry name" value="DNA_helicase_N/primase_C"/>
</dbReference>
<keyword evidence="8 12" id="KW-0238">DNA-binding</keyword>
<evidence type="ECO:0000256" key="13">
    <source>
        <dbReference type="SAM" id="MobiDB-lite"/>
    </source>
</evidence>
<dbReference type="InterPro" id="IPR007693">
    <property type="entry name" value="DNA_helicase_DnaB-like_N"/>
</dbReference>
<dbReference type="PANTHER" id="PTHR30153">
    <property type="entry name" value="REPLICATIVE DNA HELICASE DNAB"/>
    <property type="match status" value="1"/>
</dbReference>
<evidence type="ECO:0000256" key="12">
    <source>
        <dbReference type="RuleBase" id="RU362085"/>
    </source>
</evidence>
<keyword evidence="7 12" id="KW-0067">ATP-binding</keyword>
<evidence type="ECO:0000256" key="1">
    <source>
        <dbReference type="ARBA" id="ARBA00008428"/>
    </source>
</evidence>
<dbReference type="InterPro" id="IPR003593">
    <property type="entry name" value="AAA+_ATPase"/>
</dbReference>
<dbReference type="Gene3D" id="3.40.50.300">
    <property type="entry name" value="P-loop containing nucleotide triphosphate hydrolases"/>
    <property type="match status" value="1"/>
</dbReference>
<evidence type="ECO:0000256" key="9">
    <source>
        <dbReference type="ARBA" id="ARBA00023235"/>
    </source>
</evidence>
<evidence type="ECO:0000256" key="8">
    <source>
        <dbReference type="ARBA" id="ARBA00023125"/>
    </source>
</evidence>
<evidence type="ECO:0000313" key="16">
    <source>
        <dbReference type="Proteomes" id="UP000765802"/>
    </source>
</evidence>
<accession>A0ABR7M6Y7</accession>
<evidence type="ECO:0000256" key="11">
    <source>
        <dbReference type="NCBIfam" id="TIGR00665"/>
    </source>
</evidence>
<evidence type="ECO:0000256" key="10">
    <source>
        <dbReference type="ARBA" id="ARBA00048954"/>
    </source>
</evidence>
<evidence type="ECO:0000313" key="15">
    <source>
        <dbReference type="EMBL" id="MBC6490801.1"/>
    </source>
</evidence>
<feature type="domain" description="SF4 helicase" evidence="14">
    <location>
        <begin position="198"/>
        <end position="473"/>
    </location>
</feature>
<gene>
    <name evidence="15" type="ORF">BC349_07135</name>
</gene>
<comment type="similarity">
    <text evidence="1 12">Belongs to the helicase family. DnaB subfamily.</text>
</comment>
<evidence type="ECO:0000256" key="4">
    <source>
        <dbReference type="ARBA" id="ARBA00022741"/>
    </source>
</evidence>
<keyword evidence="2 12" id="KW-0639">Primosome</keyword>